<dbReference type="STRING" id="1088818.A0A2H9ZZW9"/>
<dbReference type="PANTHER" id="PTHR31286">
    <property type="entry name" value="GLYCINE-RICH CELL WALL STRUCTURAL PROTEIN 1.8-LIKE"/>
    <property type="match status" value="1"/>
</dbReference>
<evidence type="ECO:0000256" key="1">
    <source>
        <dbReference type="SAM" id="MobiDB-lite"/>
    </source>
</evidence>
<reference evidence="2 3" key="1">
    <citation type="journal article" date="2017" name="Nature">
        <title>The Apostasia genome and the evolution of orchids.</title>
        <authorList>
            <person name="Zhang G.Q."/>
            <person name="Liu K.W."/>
            <person name="Li Z."/>
            <person name="Lohaus R."/>
            <person name="Hsiao Y.Y."/>
            <person name="Niu S.C."/>
            <person name="Wang J.Y."/>
            <person name="Lin Y.C."/>
            <person name="Xu Q."/>
            <person name="Chen L.J."/>
            <person name="Yoshida K."/>
            <person name="Fujiwara S."/>
            <person name="Wang Z.W."/>
            <person name="Zhang Y.Q."/>
            <person name="Mitsuda N."/>
            <person name="Wang M."/>
            <person name="Liu G.H."/>
            <person name="Pecoraro L."/>
            <person name="Huang H.X."/>
            <person name="Xiao X.J."/>
            <person name="Lin M."/>
            <person name="Wu X.Y."/>
            <person name="Wu W.L."/>
            <person name="Chen Y.Y."/>
            <person name="Chang S.B."/>
            <person name="Sakamoto S."/>
            <person name="Ohme-Takagi M."/>
            <person name="Yagi M."/>
            <person name="Zeng S.J."/>
            <person name="Shen C.Y."/>
            <person name="Yeh C.M."/>
            <person name="Luo Y.B."/>
            <person name="Tsai W.C."/>
            <person name="Van de Peer Y."/>
            <person name="Liu Z.J."/>
        </authorList>
    </citation>
    <scope>NUCLEOTIDE SEQUENCE [LARGE SCALE GENOMIC DNA]</scope>
    <source>
        <strain evidence="3">cv. Shenzhen</strain>
        <tissue evidence="2">Stem</tissue>
    </source>
</reference>
<protein>
    <submittedName>
        <fullName evidence="2">Uncharacterized protein</fullName>
    </submittedName>
</protein>
<dbReference type="EMBL" id="KZ452114">
    <property type="protein sequence ID" value="PKA48833.1"/>
    <property type="molecule type" value="Genomic_DNA"/>
</dbReference>
<dbReference type="Proteomes" id="UP000236161">
    <property type="component" value="Unassembled WGS sequence"/>
</dbReference>
<dbReference type="OrthoDB" id="786567at2759"/>
<dbReference type="AlphaFoldDB" id="A0A2H9ZZW9"/>
<accession>A0A2H9ZZW9</accession>
<evidence type="ECO:0000313" key="2">
    <source>
        <dbReference type="EMBL" id="PKA48833.1"/>
    </source>
</evidence>
<keyword evidence="3" id="KW-1185">Reference proteome</keyword>
<dbReference type="InterPro" id="IPR040256">
    <property type="entry name" value="At4g02000-like"/>
</dbReference>
<sequence>MDIVRAFFASLKLTGTFQIIGLDYKHILVRLSSPADFNRIRLRGTYSVRGKPLRVWKWEVGFRIGHESSLTPAWVSFPGLPFEFWGGLKSFASRFGTPIQCDRPTLNFSRSSMARVLVEFDAKKSYPEEICISVDGIPTYWQRVEIENRPWYCDFCHKLGHQDHECYVHHPELRPARQGIPSQAKRASGGGPQAPLTTVPVPVTREVPFESDDLLGDLLVVDPPQAPTTEVADAQRPEEVGGNLDALLGSLDLPTSLLLQNQGNNCDHSLSDLPHSFEEAPTSEPPLTSVTLQAPSPTILVDRDAPLVGHDRLADLPEVIYLRPQPLWRL</sequence>
<feature type="region of interest" description="Disordered" evidence="1">
    <location>
        <begin position="269"/>
        <end position="290"/>
    </location>
</feature>
<organism evidence="2 3">
    <name type="scientific">Apostasia shenzhenica</name>
    <dbReference type="NCBI Taxonomy" id="1088818"/>
    <lineage>
        <taxon>Eukaryota</taxon>
        <taxon>Viridiplantae</taxon>
        <taxon>Streptophyta</taxon>
        <taxon>Embryophyta</taxon>
        <taxon>Tracheophyta</taxon>
        <taxon>Spermatophyta</taxon>
        <taxon>Magnoliopsida</taxon>
        <taxon>Liliopsida</taxon>
        <taxon>Asparagales</taxon>
        <taxon>Orchidaceae</taxon>
        <taxon>Apostasioideae</taxon>
        <taxon>Apostasia</taxon>
    </lineage>
</organism>
<evidence type="ECO:0000313" key="3">
    <source>
        <dbReference type="Proteomes" id="UP000236161"/>
    </source>
</evidence>
<feature type="region of interest" description="Disordered" evidence="1">
    <location>
        <begin position="179"/>
        <end position="199"/>
    </location>
</feature>
<name>A0A2H9ZZW9_9ASPA</name>
<gene>
    <name evidence="2" type="ORF">AXF42_Ash021384</name>
</gene>
<proteinExistence type="predicted"/>
<dbReference type="PANTHER" id="PTHR31286:SF179">
    <property type="entry name" value="RNASE H TYPE-1 DOMAIN-CONTAINING PROTEIN"/>
    <property type="match status" value="1"/>
</dbReference>